<feature type="compositionally biased region" description="Acidic residues" evidence="1">
    <location>
        <begin position="170"/>
        <end position="184"/>
    </location>
</feature>
<feature type="compositionally biased region" description="Polar residues" evidence="1">
    <location>
        <begin position="257"/>
        <end position="279"/>
    </location>
</feature>
<protein>
    <submittedName>
        <fullName evidence="2">Uncharacterized protein</fullName>
    </submittedName>
</protein>
<proteinExistence type="predicted"/>
<reference evidence="2" key="1">
    <citation type="journal article" date="2023" name="Mol. Phylogenet. Evol.">
        <title>Genome-scale phylogeny and comparative genomics of the fungal order Sordariales.</title>
        <authorList>
            <person name="Hensen N."/>
            <person name="Bonometti L."/>
            <person name="Westerberg I."/>
            <person name="Brannstrom I.O."/>
            <person name="Guillou S."/>
            <person name="Cros-Aarteil S."/>
            <person name="Calhoun S."/>
            <person name="Haridas S."/>
            <person name="Kuo A."/>
            <person name="Mondo S."/>
            <person name="Pangilinan J."/>
            <person name="Riley R."/>
            <person name="LaButti K."/>
            <person name="Andreopoulos B."/>
            <person name="Lipzen A."/>
            <person name="Chen C."/>
            <person name="Yan M."/>
            <person name="Daum C."/>
            <person name="Ng V."/>
            <person name="Clum A."/>
            <person name="Steindorff A."/>
            <person name="Ohm R.A."/>
            <person name="Martin F."/>
            <person name="Silar P."/>
            <person name="Natvig D.O."/>
            <person name="Lalanne C."/>
            <person name="Gautier V."/>
            <person name="Ament-Velasquez S.L."/>
            <person name="Kruys A."/>
            <person name="Hutchinson M.I."/>
            <person name="Powell A.J."/>
            <person name="Barry K."/>
            <person name="Miller A.N."/>
            <person name="Grigoriev I.V."/>
            <person name="Debuchy R."/>
            <person name="Gladieux P."/>
            <person name="Hiltunen Thoren M."/>
            <person name="Johannesson H."/>
        </authorList>
    </citation>
    <scope>NUCLEOTIDE SEQUENCE</scope>
    <source>
        <strain evidence="2">CBS 731.68</strain>
    </source>
</reference>
<feature type="compositionally biased region" description="Polar residues" evidence="1">
    <location>
        <begin position="141"/>
        <end position="151"/>
    </location>
</feature>
<feature type="compositionally biased region" description="Low complexity" evidence="1">
    <location>
        <begin position="600"/>
        <end position="614"/>
    </location>
</feature>
<dbReference type="GO" id="GO:0031931">
    <property type="term" value="C:TORC1 complex"/>
    <property type="evidence" value="ECO:0007669"/>
    <property type="project" value="TreeGrafter"/>
</dbReference>
<dbReference type="Proteomes" id="UP001302602">
    <property type="component" value="Unassembled WGS sequence"/>
</dbReference>
<dbReference type="AlphaFoldDB" id="A0AAN6U5N7"/>
<feature type="compositionally biased region" description="Low complexity" evidence="1">
    <location>
        <begin position="186"/>
        <end position="201"/>
    </location>
</feature>
<dbReference type="GO" id="GO:0000329">
    <property type="term" value="C:fungal-type vacuole membrane"/>
    <property type="evidence" value="ECO:0007669"/>
    <property type="project" value="TreeGrafter"/>
</dbReference>
<gene>
    <name evidence="2" type="ORF">N657DRAFT_565365</name>
</gene>
<sequence length="680" mass="71882">MARDRDGDTSGGNQSKQPAAAYLDLGDQPQQHLQQHHRARSQKHVVGGATGGRLHARIPSSKGLHKHHATTSTTKLNRKHSSLSPDHGGAAALATNHHRRATSELKLTSRDPSSANLRKNTSQTNLKRNRSHGEVGKKTKPATNLHRSVSNPAVHKLKSSGGPRVQFNLGDEDQDDEEDEDDWVDASSSASPLLSRRGSAAQSANPPTAKEQSRAASPTSYAAAQHPSASGPQQGAQKGAQSGAQNNTTTGRQTGNHSPPRNRSSLNQYITSRILSRTPSHGAPPMMSTENVSVRPPSIRQQSPPDSSHGHSEYLSHTPGTTTDARPGSSGKAELTSRFVGNNSQESGSGVGGESFILAANRRGLSRAAMNGKDDIDVPKRRRSLGALSQSRGIDALSARQGAADDNGSEDDGEHTARISRSRRSGEYVVPRDMNRTQQKLNLQRASSSLEPAHPHPGIGIGPPGVVAAGAGTLIGVPTTYDSRDPRIGRTLERTGMEYLTVRRHLNPVARSISRVMQLPGLENSRRIPQPPGGGIARHASRLSEQYNPNQSLTRDSSMTDLINDHHAHARSGSAGGGGGARGRRPPTPRSSGGVGSSGGAFSALQSVSSSLGSTDDGASRLHERHGHGRGGGHPTHHQAQQQEHGLSGSSLVDGAEDAGTVALLRMMWDKNMDLSASQD</sequence>
<name>A0AAN6U5N7_9PEZI</name>
<comment type="caution">
    <text evidence="2">The sequence shown here is derived from an EMBL/GenBank/DDBJ whole genome shotgun (WGS) entry which is preliminary data.</text>
</comment>
<feature type="compositionally biased region" description="Polar residues" evidence="1">
    <location>
        <begin position="543"/>
        <end position="561"/>
    </location>
</feature>
<accession>A0AAN6U5N7</accession>
<dbReference type="PANTHER" id="PTHR22794">
    <property type="entry name" value="THAP DOMAIN PROTEIN 11"/>
    <property type="match status" value="1"/>
</dbReference>
<dbReference type="RefSeq" id="XP_062650671.1">
    <property type="nucleotide sequence ID" value="XM_062788353.1"/>
</dbReference>
<feature type="compositionally biased region" description="Basic residues" evidence="1">
    <location>
        <begin position="34"/>
        <end position="43"/>
    </location>
</feature>
<feature type="compositionally biased region" description="Polar residues" evidence="1">
    <location>
        <begin position="639"/>
        <end position="651"/>
    </location>
</feature>
<feature type="region of interest" description="Disordered" evidence="1">
    <location>
        <begin position="521"/>
        <end position="654"/>
    </location>
</feature>
<organism evidence="2 3">
    <name type="scientific">Parathielavia appendiculata</name>
    <dbReference type="NCBI Taxonomy" id="2587402"/>
    <lineage>
        <taxon>Eukaryota</taxon>
        <taxon>Fungi</taxon>
        <taxon>Dikarya</taxon>
        <taxon>Ascomycota</taxon>
        <taxon>Pezizomycotina</taxon>
        <taxon>Sordariomycetes</taxon>
        <taxon>Sordariomycetidae</taxon>
        <taxon>Sordariales</taxon>
        <taxon>Chaetomiaceae</taxon>
        <taxon>Parathielavia</taxon>
    </lineage>
</organism>
<feature type="region of interest" description="Disordered" evidence="1">
    <location>
        <begin position="371"/>
        <end position="426"/>
    </location>
</feature>
<feature type="compositionally biased region" description="Basic residues" evidence="1">
    <location>
        <begin position="623"/>
        <end position="637"/>
    </location>
</feature>
<keyword evidence="3" id="KW-1185">Reference proteome</keyword>
<feature type="compositionally biased region" description="Low complexity" evidence="1">
    <location>
        <begin position="228"/>
        <end position="256"/>
    </location>
</feature>
<dbReference type="EMBL" id="MU853224">
    <property type="protein sequence ID" value="KAK4126900.1"/>
    <property type="molecule type" value="Genomic_DNA"/>
</dbReference>
<evidence type="ECO:0000313" key="3">
    <source>
        <dbReference type="Proteomes" id="UP001302602"/>
    </source>
</evidence>
<feature type="compositionally biased region" description="Polar residues" evidence="1">
    <location>
        <begin position="110"/>
        <end position="126"/>
    </location>
</feature>
<feature type="region of interest" description="Disordered" evidence="1">
    <location>
        <begin position="1"/>
        <end position="352"/>
    </location>
</feature>
<dbReference type="GeneID" id="87825123"/>
<reference evidence="2" key="2">
    <citation type="submission" date="2023-05" db="EMBL/GenBank/DDBJ databases">
        <authorList>
            <consortium name="Lawrence Berkeley National Laboratory"/>
            <person name="Steindorff A."/>
            <person name="Hensen N."/>
            <person name="Bonometti L."/>
            <person name="Westerberg I."/>
            <person name="Brannstrom I.O."/>
            <person name="Guillou S."/>
            <person name="Cros-Aarteil S."/>
            <person name="Calhoun S."/>
            <person name="Haridas S."/>
            <person name="Kuo A."/>
            <person name="Mondo S."/>
            <person name="Pangilinan J."/>
            <person name="Riley R."/>
            <person name="Labutti K."/>
            <person name="Andreopoulos B."/>
            <person name="Lipzen A."/>
            <person name="Chen C."/>
            <person name="Yanf M."/>
            <person name="Daum C."/>
            <person name="Ng V."/>
            <person name="Clum A."/>
            <person name="Ohm R."/>
            <person name="Martin F."/>
            <person name="Silar P."/>
            <person name="Natvig D."/>
            <person name="Lalanne C."/>
            <person name="Gautier V."/>
            <person name="Ament-Velasquez S.L."/>
            <person name="Kruys A."/>
            <person name="Hutchinson M.I."/>
            <person name="Powell A.J."/>
            <person name="Barry K."/>
            <person name="Miller A.N."/>
            <person name="Grigoriev I.V."/>
            <person name="Debuchy R."/>
            <person name="Gladieux P."/>
            <person name="Thoren M.H."/>
            <person name="Johannesson H."/>
        </authorList>
    </citation>
    <scope>NUCLEOTIDE SEQUENCE</scope>
    <source>
        <strain evidence="2">CBS 731.68</strain>
    </source>
</reference>
<dbReference type="PANTHER" id="PTHR22794:SF2">
    <property type="entry name" value="THAP DOMAIN-CONTAINING PROTEIN 11"/>
    <property type="match status" value="1"/>
</dbReference>
<evidence type="ECO:0000313" key="2">
    <source>
        <dbReference type="EMBL" id="KAK4126900.1"/>
    </source>
</evidence>
<evidence type="ECO:0000256" key="1">
    <source>
        <dbReference type="SAM" id="MobiDB-lite"/>
    </source>
</evidence>